<gene>
    <name evidence="16 18" type="primary">murB</name>
    <name evidence="18" type="ORF">COV41_00270</name>
</gene>
<keyword evidence="8 16" id="KW-0274">FAD</keyword>
<feature type="domain" description="FAD-binding PCMH-type" evidence="17">
    <location>
        <begin position="18"/>
        <end position="186"/>
    </location>
</feature>
<evidence type="ECO:0000313" key="19">
    <source>
        <dbReference type="Proteomes" id="UP000236846"/>
    </source>
</evidence>
<keyword evidence="7 16" id="KW-0285">Flavoprotein</keyword>
<proteinExistence type="inferred from homology"/>
<dbReference type="SUPFAM" id="SSF56194">
    <property type="entry name" value="Uridine diphospho-N-Acetylenolpyruvylglucosamine reductase, MurB, C-terminal domain"/>
    <property type="match status" value="1"/>
</dbReference>
<comment type="function">
    <text evidence="2 16">Cell wall formation.</text>
</comment>
<evidence type="ECO:0000256" key="4">
    <source>
        <dbReference type="ARBA" id="ARBA00004752"/>
    </source>
</evidence>
<evidence type="ECO:0000256" key="5">
    <source>
        <dbReference type="ARBA" id="ARBA00022490"/>
    </source>
</evidence>
<dbReference type="InterPro" id="IPR016169">
    <property type="entry name" value="FAD-bd_PCMH_sub2"/>
</dbReference>
<dbReference type="InterPro" id="IPR003170">
    <property type="entry name" value="MurB"/>
</dbReference>
<sequence length="328" mass="35428">MNMKIKQNISLKRYTTLGIGGPAEYFCCVKTLSELKQAFMFAKQNVLPVTVMGGGSNVLIADAGVQGLVICVAHDTCVISGNRIVVGAGMSLDKLVEMSVKKNLRGLENLSGIPGTIGGAIYGNARAFGGSIGDMVRQVVFFDCNGVKKSFSQDACGFSYGTSVFKQKQGEMPGVIWQVELFLDVGSNMPWEKMNLRQAIIAYRNVRYPPKNKSAGCFFGNAAAGMFSPNFLSKLPRFAKSQKEIGAGYLLEQAGVAGKKIGGAQIMRHQANYFVNAGSATALDVIKLAQFAQKKVFERFGVRLQHEVRLMGFDRDPFAESCPQVSGA</sequence>
<evidence type="ECO:0000256" key="14">
    <source>
        <dbReference type="ARBA" id="ARBA00023316"/>
    </source>
</evidence>
<comment type="caution">
    <text evidence="16">Lacks conserved residue(s) required for the propagation of feature annotation.</text>
</comment>
<dbReference type="PANTHER" id="PTHR21071:SF4">
    <property type="entry name" value="UDP-N-ACETYLENOLPYRUVOYLGLUCOSAMINE REDUCTASE"/>
    <property type="match status" value="1"/>
</dbReference>
<evidence type="ECO:0000256" key="15">
    <source>
        <dbReference type="ARBA" id="ARBA00048914"/>
    </source>
</evidence>
<protein>
    <recommendedName>
        <fullName evidence="16">UDP-N-acetylenolpyruvoylglucosamine reductase</fullName>
        <ecNumber evidence="16">1.3.1.98</ecNumber>
    </recommendedName>
    <alternativeName>
        <fullName evidence="16">UDP-N-acetylmuramate dehydrogenase</fullName>
    </alternativeName>
</protein>
<dbReference type="InterPro" id="IPR036318">
    <property type="entry name" value="FAD-bd_PCMH-like_sf"/>
</dbReference>
<dbReference type="GO" id="GO:0009252">
    <property type="term" value="P:peptidoglycan biosynthetic process"/>
    <property type="evidence" value="ECO:0007669"/>
    <property type="project" value="UniProtKB-UniRule"/>
</dbReference>
<dbReference type="SUPFAM" id="SSF56176">
    <property type="entry name" value="FAD-binding/transporter-associated domain-like"/>
    <property type="match status" value="1"/>
</dbReference>
<dbReference type="UniPathway" id="UPA00219"/>
<keyword evidence="9 16" id="KW-0521">NADP</keyword>
<evidence type="ECO:0000256" key="11">
    <source>
        <dbReference type="ARBA" id="ARBA00022984"/>
    </source>
</evidence>
<evidence type="ECO:0000256" key="8">
    <source>
        <dbReference type="ARBA" id="ARBA00022827"/>
    </source>
</evidence>
<evidence type="ECO:0000256" key="13">
    <source>
        <dbReference type="ARBA" id="ARBA00023306"/>
    </source>
</evidence>
<dbReference type="HAMAP" id="MF_00037">
    <property type="entry name" value="MurB"/>
    <property type="match status" value="1"/>
</dbReference>
<keyword evidence="11 16" id="KW-0573">Peptidoglycan synthesis</keyword>
<dbReference type="EC" id="1.3.1.98" evidence="16"/>
<dbReference type="Proteomes" id="UP000236846">
    <property type="component" value="Unassembled WGS sequence"/>
</dbReference>
<dbReference type="InterPro" id="IPR016167">
    <property type="entry name" value="FAD-bd_PCMH_sub1"/>
</dbReference>
<evidence type="ECO:0000256" key="6">
    <source>
        <dbReference type="ARBA" id="ARBA00022618"/>
    </source>
</evidence>
<evidence type="ECO:0000256" key="2">
    <source>
        <dbReference type="ARBA" id="ARBA00003921"/>
    </source>
</evidence>
<evidence type="ECO:0000256" key="16">
    <source>
        <dbReference type="HAMAP-Rule" id="MF_00037"/>
    </source>
</evidence>
<dbReference type="InterPro" id="IPR011601">
    <property type="entry name" value="MurB_C"/>
</dbReference>
<dbReference type="GO" id="GO:0008762">
    <property type="term" value="F:UDP-N-acetylmuramate dehydrogenase activity"/>
    <property type="evidence" value="ECO:0007669"/>
    <property type="project" value="UniProtKB-UniRule"/>
</dbReference>
<organism evidence="18 19">
    <name type="scientific">Candidatus Brennerbacteria bacterium CG11_big_fil_rev_8_21_14_0_20_43_10</name>
    <dbReference type="NCBI Taxonomy" id="1974523"/>
    <lineage>
        <taxon>Bacteria</taxon>
        <taxon>Candidatus Brenneribacteriota</taxon>
    </lineage>
</organism>
<evidence type="ECO:0000313" key="18">
    <source>
        <dbReference type="EMBL" id="PIR26953.1"/>
    </source>
</evidence>
<keyword evidence="13 16" id="KW-0131">Cell cycle</keyword>
<keyword evidence="6 16" id="KW-0132">Cell division</keyword>
<dbReference type="PANTHER" id="PTHR21071">
    <property type="entry name" value="UDP-N-ACETYLENOLPYRUVOYLGLUCOSAMINE REDUCTASE"/>
    <property type="match status" value="1"/>
</dbReference>
<dbReference type="NCBIfam" id="TIGR00179">
    <property type="entry name" value="murB"/>
    <property type="match status" value="1"/>
</dbReference>
<keyword evidence="5 16" id="KW-0963">Cytoplasm</keyword>
<reference evidence="18 19" key="1">
    <citation type="submission" date="2017-09" db="EMBL/GenBank/DDBJ databases">
        <title>Depth-based differentiation of microbial function through sediment-hosted aquifers and enrichment of novel symbionts in the deep terrestrial subsurface.</title>
        <authorList>
            <person name="Probst A.J."/>
            <person name="Ladd B."/>
            <person name="Jarett J.K."/>
            <person name="Geller-Mcgrath D.E."/>
            <person name="Sieber C.M."/>
            <person name="Emerson J.B."/>
            <person name="Anantharaman K."/>
            <person name="Thomas B.C."/>
            <person name="Malmstrom R."/>
            <person name="Stieglmeier M."/>
            <person name="Klingl A."/>
            <person name="Woyke T."/>
            <person name="Ryan C.M."/>
            <person name="Banfield J.F."/>
        </authorList>
    </citation>
    <scope>NUCLEOTIDE SEQUENCE [LARGE SCALE GENOMIC DNA]</scope>
    <source>
        <strain evidence="18">CG11_big_fil_rev_8_21_14_0_20_43_10</strain>
    </source>
</reference>
<dbReference type="GO" id="GO:0071555">
    <property type="term" value="P:cell wall organization"/>
    <property type="evidence" value="ECO:0007669"/>
    <property type="project" value="UniProtKB-KW"/>
</dbReference>
<dbReference type="GO" id="GO:0051301">
    <property type="term" value="P:cell division"/>
    <property type="evidence" value="ECO:0007669"/>
    <property type="project" value="UniProtKB-KW"/>
</dbReference>
<dbReference type="InterPro" id="IPR036635">
    <property type="entry name" value="MurB_C_sf"/>
</dbReference>
<feature type="active site" evidence="16">
    <location>
        <position position="307"/>
    </location>
</feature>
<dbReference type="InterPro" id="IPR006094">
    <property type="entry name" value="Oxid_FAD_bind_N"/>
</dbReference>
<evidence type="ECO:0000259" key="17">
    <source>
        <dbReference type="PROSITE" id="PS51387"/>
    </source>
</evidence>
<keyword evidence="14 16" id="KW-0961">Cell wall biogenesis/degradation</keyword>
<comment type="caution">
    <text evidence="18">The sequence shown here is derived from an EMBL/GenBank/DDBJ whole genome shotgun (WGS) entry which is preliminary data.</text>
</comment>
<name>A0A2H0PY22_9BACT</name>
<keyword evidence="12 16" id="KW-0560">Oxidoreductase</keyword>
<feature type="active site" description="Proton donor" evidence="16">
    <location>
        <position position="217"/>
    </location>
</feature>
<accession>A0A2H0PY22</accession>
<evidence type="ECO:0000256" key="9">
    <source>
        <dbReference type="ARBA" id="ARBA00022857"/>
    </source>
</evidence>
<dbReference type="Gene3D" id="3.90.78.10">
    <property type="entry name" value="UDP-N-acetylenolpyruvoylglucosamine reductase, C-terminal domain"/>
    <property type="match status" value="1"/>
</dbReference>
<evidence type="ECO:0000256" key="1">
    <source>
        <dbReference type="ARBA" id="ARBA00001974"/>
    </source>
</evidence>
<comment type="subcellular location">
    <subcellularLocation>
        <location evidence="3 16">Cytoplasm</location>
    </subcellularLocation>
</comment>
<comment type="catalytic activity">
    <reaction evidence="15 16">
        <text>UDP-N-acetyl-alpha-D-muramate + NADP(+) = UDP-N-acetyl-3-O-(1-carboxyvinyl)-alpha-D-glucosamine + NADPH + H(+)</text>
        <dbReference type="Rhea" id="RHEA:12248"/>
        <dbReference type="ChEBI" id="CHEBI:15378"/>
        <dbReference type="ChEBI" id="CHEBI:57783"/>
        <dbReference type="ChEBI" id="CHEBI:58349"/>
        <dbReference type="ChEBI" id="CHEBI:68483"/>
        <dbReference type="ChEBI" id="CHEBI:70757"/>
        <dbReference type="EC" id="1.3.1.98"/>
    </reaction>
</comment>
<dbReference type="EMBL" id="PCXE01000008">
    <property type="protein sequence ID" value="PIR26953.1"/>
    <property type="molecule type" value="Genomic_DNA"/>
</dbReference>
<evidence type="ECO:0000256" key="10">
    <source>
        <dbReference type="ARBA" id="ARBA00022960"/>
    </source>
</evidence>
<comment type="cofactor">
    <cofactor evidence="1 16">
        <name>FAD</name>
        <dbReference type="ChEBI" id="CHEBI:57692"/>
    </cofactor>
</comment>
<dbReference type="Pfam" id="PF02873">
    <property type="entry name" value="MurB_C"/>
    <property type="match status" value="1"/>
</dbReference>
<dbReference type="InterPro" id="IPR016166">
    <property type="entry name" value="FAD-bd_PCMH"/>
</dbReference>
<evidence type="ECO:0000256" key="7">
    <source>
        <dbReference type="ARBA" id="ARBA00022630"/>
    </source>
</evidence>
<comment type="similarity">
    <text evidence="16">Belongs to the MurB family.</text>
</comment>
<evidence type="ECO:0000256" key="12">
    <source>
        <dbReference type="ARBA" id="ARBA00023002"/>
    </source>
</evidence>
<evidence type="ECO:0000256" key="3">
    <source>
        <dbReference type="ARBA" id="ARBA00004496"/>
    </source>
</evidence>
<dbReference type="PROSITE" id="PS51387">
    <property type="entry name" value="FAD_PCMH"/>
    <property type="match status" value="1"/>
</dbReference>
<dbReference type="GO" id="GO:0005829">
    <property type="term" value="C:cytosol"/>
    <property type="evidence" value="ECO:0007669"/>
    <property type="project" value="TreeGrafter"/>
</dbReference>
<dbReference type="GO" id="GO:0008360">
    <property type="term" value="P:regulation of cell shape"/>
    <property type="evidence" value="ECO:0007669"/>
    <property type="project" value="UniProtKB-KW"/>
</dbReference>
<dbReference type="Gene3D" id="3.30.43.10">
    <property type="entry name" value="Uridine Diphospho-n-acetylenolpyruvylglucosamine Reductase, domain 2"/>
    <property type="match status" value="1"/>
</dbReference>
<comment type="pathway">
    <text evidence="4 16">Cell wall biogenesis; peptidoglycan biosynthesis.</text>
</comment>
<keyword evidence="10 16" id="KW-0133">Cell shape</keyword>
<dbReference type="Gene3D" id="3.30.465.10">
    <property type="match status" value="1"/>
</dbReference>
<dbReference type="Pfam" id="PF01565">
    <property type="entry name" value="FAD_binding_4"/>
    <property type="match status" value="1"/>
</dbReference>
<dbReference type="AlphaFoldDB" id="A0A2H0PY22"/>
<dbReference type="GO" id="GO:0071949">
    <property type="term" value="F:FAD binding"/>
    <property type="evidence" value="ECO:0007669"/>
    <property type="project" value="InterPro"/>
</dbReference>